<keyword evidence="4" id="KW-0233">DNA recombination</keyword>
<dbReference type="EMBL" id="JAJVCN010000003">
    <property type="protein sequence ID" value="MCE7008564.1"/>
    <property type="molecule type" value="Genomic_DNA"/>
</dbReference>
<sequence length="311" mass="33583">MAWAVVVLSLLLIGAVLALWKLYIDGMRRTEAAMQQLAAERSRYDEQHTALRRYEVAFASISGRGELGEQVLVETAKMLGLREGIHFTLQTDLAGGGASRPDLVLLVGDGRRVPVDAKASMAIWAEAVETSDPEERLDALRMHVRNIRSRASDLAAKGYQRWADAIYGTIMFVPSDAAVVAALDTDPNLLHWLLDRRVFLCGPTGFAVVASGALFAATERALAADVEAVRATAANAHRMAGAAIDAVNLSSTHLQRFLSARRRELDALEGFRASVSPLTEAAASPTPIAPVRRADEITTGVSEREEEPAVD</sequence>
<proteinExistence type="inferred from homology"/>
<feature type="region of interest" description="Disordered" evidence="5">
    <location>
        <begin position="282"/>
        <end position="311"/>
    </location>
</feature>
<dbReference type="Proteomes" id="UP001521150">
    <property type="component" value="Unassembled WGS sequence"/>
</dbReference>
<comment type="function">
    <text evidence="1">Involved in DNA recombination.</text>
</comment>
<evidence type="ECO:0000256" key="3">
    <source>
        <dbReference type="ARBA" id="ARBA00023054"/>
    </source>
</evidence>
<evidence type="ECO:0000313" key="7">
    <source>
        <dbReference type="Proteomes" id="UP001521150"/>
    </source>
</evidence>
<dbReference type="Pfam" id="PF02646">
    <property type="entry name" value="RmuC"/>
    <property type="match status" value="1"/>
</dbReference>
<dbReference type="PANTHER" id="PTHR30563">
    <property type="entry name" value="DNA RECOMBINATION PROTEIN RMUC"/>
    <property type="match status" value="1"/>
</dbReference>
<evidence type="ECO:0000313" key="6">
    <source>
        <dbReference type="EMBL" id="MCE7008564.1"/>
    </source>
</evidence>
<protein>
    <submittedName>
        <fullName evidence="6">DNA recombination protein RmuC</fullName>
    </submittedName>
</protein>
<dbReference type="PANTHER" id="PTHR30563:SF0">
    <property type="entry name" value="DNA RECOMBINATION PROTEIN RMUC"/>
    <property type="match status" value="1"/>
</dbReference>
<keyword evidence="7" id="KW-1185">Reference proteome</keyword>
<evidence type="ECO:0000256" key="5">
    <source>
        <dbReference type="SAM" id="MobiDB-lite"/>
    </source>
</evidence>
<accession>A0ABS8ZLA3</accession>
<dbReference type="InterPro" id="IPR003798">
    <property type="entry name" value="DNA_recombination_RmuC"/>
</dbReference>
<evidence type="ECO:0000256" key="1">
    <source>
        <dbReference type="ARBA" id="ARBA00003416"/>
    </source>
</evidence>
<evidence type="ECO:0000256" key="2">
    <source>
        <dbReference type="ARBA" id="ARBA00009840"/>
    </source>
</evidence>
<comment type="caution">
    <text evidence="6">The sequence shown here is derived from an EMBL/GenBank/DDBJ whole genome shotgun (WGS) entry which is preliminary data.</text>
</comment>
<organism evidence="6 7">
    <name type="scientific">Kibdelosporangium philippinense</name>
    <dbReference type="NCBI Taxonomy" id="211113"/>
    <lineage>
        <taxon>Bacteria</taxon>
        <taxon>Bacillati</taxon>
        <taxon>Actinomycetota</taxon>
        <taxon>Actinomycetes</taxon>
        <taxon>Pseudonocardiales</taxon>
        <taxon>Pseudonocardiaceae</taxon>
        <taxon>Kibdelosporangium</taxon>
    </lineage>
</organism>
<keyword evidence="3" id="KW-0175">Coiled coil</keyword>
<dbReference type="RefSeq" id="WP_233730051.1">
    <property type="nucleotide sequence ID" value="NZ_JAJVCN010000003.1"/>
</dbReference>
<gene>
    <name evidence="6" type="ORF">LWC34_37990</name>
</gene>
<comment type="similarity">
    <text evidence="2">Belongs to the RmuC family.</text>
</comment>
<name>A0ABS8ZLA3_9PSEU</name>
<evidence type="ECO:0000256" key="4">
    <source>
        <dbReference type="ARBA" id="ARBA00023172"/>
    </source>
</evidence>
<reference evidence="6 7" key="1">
    <citation type="submission" date="2021-12" db="EMBL/GenBank/DDBJ databases">
        <title>Genome sequence of Kibdelosporangium philippinense ATCC 49844.</title>
        <authorList>
            <person name="Fedorov E.A."/>
            <person name="Omeragic M."/>
            <person name="Shalygina K.F."/>
            <person name="Maclea K.S."/>
        </authorList>
    </citation>
    <scope>NUCLEOTIDE SEQUENCE [LARGE SCALE GENOMIC DNA]</scope>
    <source>
        <strain evidence="6 7">ATCC 49844</strain>
    </source>
</reference>